<organism evidence="12 13">
    <name type="scientific">Pteropus alecto</name>
    <name type="common">Black flying fox</name>
    <dbReference type="NCBI Taxonomy" id="9402"/>
    <lineage>
        <taxon>Eukaryota</taxon>
        <taxon>Metazoa</taxon>
        <taxon>Chordata</taxon>
        <taxon>Craniata</taxon>
        <taxon>Vertebrata</taxon>
        <taxon>Euteleostomi</taxon>
        <taxon>Mammalia</taxon>
        <taxon>Eutheria</taxon>
        <taxon>Laurasiatheria</taxon>
        <taxon>Chiroptera</taxon>
        <taxon>Yinpterochiroptera</taxon>
        <taxon>Pteropodoidea</taxon>
        <taxon>Pteropodidae</taxon>
        <taxon>Pteropodinae</taxon>
        <taxon>Pteropus</taxon>
    </lineage>
</organism>
<sequence length="384" mass="43401">MEFPPSMGSLSHGRLKTGLSFLGPEPENLKDLYSCHKKLQQELEFLEVQEEYIKDEQKNLKKEFLHAQEEVKPIQSIPLVIGQFLEAVDQNTAIVGSTTGSNYYMHILSTIDGELLKPSALVALHKHSNALVDVLPPEADSSIMMLTSDQKLGVMYADIGGMAIQKQEVQEAMELPLTHFELYKQIGIDPPTRRPHVGGSEFVQKYLSKGPRMVQEVFRLAKENTPAIILIDEIDAIATMRFDAQTGTDREVQRILLELLNQMDGFNQNINVKVIMTTNRADTLDPALLWPGHLDRKIKFPLPDPRQKRLIFSITSKMNLSEEGDLEGYMAQPDKISGAAINPICQESGMLAIRENCYIVLAKDFKKAYRTVIKKDEQEPEFYK</sequence>
<dbReference type="GO" id="GO:0006508">
    <property type="term" value="P:proteolysis"/>
    <property type="evidence" value="ECO:0007669"/>
    <property type="project" value="UniProtKB-KW"/>
</dbReference>
<keyword evidence="9" id="KW-0175">Coiled coil</keyword>
<evidence type="ECO:0000313" key="13">
    <source>
        <dbReference type="Proteomes" id="UP000010552"/>
    </source>
</evidence>
<dbReference type="Proteomes" id="UP000010552">
    <property type="component" value="Unassembled WGS sequence"/>
</dbReference>
<feature type="domain" description="ATPase AAA-type core" evidence="10">
    <location>
        <begin position="197"/>
        <end position="302"/>
    </location>
</feature>
<evidence type="ECO:0000256" key="6">
    <source>
        <dbReference type="ARBA" id="ARBA00022840"/>
    </source>
</evidence>
<comment type="similarity">
    <text evidence="3">Belongs to the AAA ATPase family.</text>
</comment>
<feature type="domain" description="Proteasomal ATPase second OB" evidence="11">
    <location>
        <begin position="81"/>
        <end position="136"/>
    </location>
</feature>
<keyword evidence="6" id="KW-0067">ATP-binding</keyword>
<dbReference type="Gene3D" id="1.10.8.60">
    <property type="match status" value="1"/>
</dbReference>
<dbReference type="GO" id="GO:0005524">
    <property type="term" value="F:ATP binding"/>
    <property type="evidence" value="ECO:0007669"/>
    <property type="project" value="UniProtKB-KW"/>
</dbReference>
<keyword evidence="12" id="KW-0645">Protease</keyword>
<dbReference type="InterPro" id="IPR012340">
    <property type="entry name" value="NA-bd_OB-fold"/>
</dbReference>
<dbReference type="Gene3D" id="3.40.50.300">
    <property type="entry name" value="P-loop containing nucleotide triphosphate hydrolases"/>
    <property type="match status" value="1"/>
</dbReference>
<keyword evidence="13" id="KW-1185">Reference proteome</keyword>
<dbReference type="STRING" id="9402.L5KIM2"/>
<keyword evidence="4" id="KW-0963">Cytoplasm</keyword>
<evidence type="ECO:0000256" key="4">
    <source>
        <dbReference type="ARBA" id="ARBA00022490"/>
    </source>
</evidence>
<dbReference type="Pfam" id="PF00004">
    <property type="entry name" value="AAA"/>
    <property type="match status" value="1"/>
</dbReference>
<dbReference type="InterPro" id="IPR032501">
    <property type="entry name" value="Prot_ATP_ID_OB_2nd"/>
</dbReference>
<dbReference type="PANTHER" id="PTHR23073">
    <property type="entry name" value="26S PROTEASOME REGULATORY SUBUNIT"/>
    <property type="match status" value="1"/>
</dbReference>
<feature type="coiled-coil region" evidence="9">
    <location>
        <begin position="29"/>
        <end position="63"/>
    </location>
</feature>
<evidence type="ECO:0000256" key="2">
    <source>
        <dbReference type="ARBA" id="ARBA00004496"/>
    </source>
</evidence>
<dbReference type="Pfam" id="PF16450">
    <property type="entry name" value="Prot_ATP_ID_OB_C"/>
    <property type="match status" value="1"/>
</dbReference>
<dbReference type="GO" id="GO:0016887">
    <property type="term" value="F:ATP hydrolysis activity"/>
    <property type="evidence" value="ECO:0007669"/>
    <property type="project" value="InterPro"/>
</dbReference>
<evidence type="ECO:0000256" key="5">
    <source>
        <dbReference type="ARBA" id="ARBA00022741"/>
    </source>
</evidence>
<name>L5KIM2_PTEAL</name>
<evidence type="ECO:0000256" key="9">
    <source>
        <dbReference type="SAM" id="Coils"/>
    </source>
</evidence>
<protein>
    <submittedName>
        <fullName evidence="12">26S protease regulatory subunit 6B</fullName>
    </submittedName>
</protein>
<evidence type="ECO:0000313" key="12">
    <source>
        <dbReference type="EMBL" id="ELK11405.1"/>
    </source>
</evidence>
<dbReference type="GO" id="GO:0000502">
    <property type="term" value="C:proteasome complex"/>
    <property type="evidence" value="ECO:0007669"/>
    <property type="project" value="UniProtKB-KW"/>
</dbReference>
<dbReference type="SUPFAM" id="SSF52540">
    <property type="entry name" value="P-loop containing nucleoside triphosphate hydrolases"/>
    <property type="match status" value="1"/>
</dbReference>
<evidence type="ECO:0000259" key="11">
    <source>
        <dbReference type="Pfam" id="PF16450"/>
    </source>
</evidence>
<proteinExistence type="inferred from homology"/>
<dbReference type="FunFam" id="3.40.50.300:FF:000033">
    <property type="entry name" value="26S protease regulatory subunit 6B"/>
    <property type="match status" value="1"/>
</dbReference>
<comment type="subcellular location">
    <subcellularLocation>
        <location evidence="2">Cytoplasm</location>
    </subcellularLocation>
    <subcellularLocation>
        <location evidence="1">Nucleus</location>
    </subcellularLocation>
</comment>
<dbReference type="InParanoid" id="L5KIM2"/>
<keyword evidence="12" id="KW-0378">Hydrolase</keyword>
<dbReference type="GO" id="GO:0005737">
    <property type="term" value="C:cytoplasm"/>
    <property type="evidence" value="ECO:0007669"/>
    <property type="project" value="UniProtKB-SubCell"/>
</dbReference>
<dbReference type="FunFam" id="2.40.50.140:FF:000046">
    <property type="entry name" value="26S protease regulatory subunit 6B"/>
    <property type="match status" value="1"/>
</dbReference>
<gene>
    <name evidence="12" type="ORF">PAL_GLEAN10024857</name>
</gene>
<dbReference type="InterPro" id="IPR003959">
    <property type="entry name" value="ATPase_AAA_core"/>
</dbReference>
<reference evidence="13" key="1">
    <citation type="journal article" date="2013" name="Science">
        <title>Comparative analysis of bat genomes provides insight into the evolution of flight and immunity.</title>
        <authorList>
            <person name="Zhang G."/>
            <person name="Cowled C."/>
            <person name="Shi Z."/>
            <person name="Huang Z."/>
            <person name="Bishop-Lilly K.A."/>
            <person name="Fang X."/>
            <person name="Wynne J.W."/>
            <person name="Xiong Z."/>
            <person name="Baker M.L."/>
            <person name="Zhao W."/>
            <person name="Tachedjian M."/>
            <person name="Zhu Y."/>
            <person name="Zhou P."/>
            <person name="Jiang X."/>
            <person name="Ng J."/>
            <person name="Yang L."/>
            <person name="Wu L."/>
            <person name="Xiao J."/>
            <person name="Feng Y."/>
            <person name="Chen Y."/>
            <person name="Sun X."/>
            <person name="Zhang Y."/>
            <person name="Marsh G.A."/>
            <person name="Crameri G."/>
            <person name="Broder C.C."/>
            <person name="Frey K.G."/>
            <person name="Wang L.F."/>
            <person name="Wang J."/>
        </authorList>
    </citation>
    <scope>NUCLEOTIDE SEQUENCE [LARGE SCALE GENOMIC DNA]</scope>
</reference>
<keyword evidence="8" id="KW-0539">Nucleus</keyword>
<evidence type="ECO:0000259" key="10">
    <source>
        <dbReference type="Pfam" id="PF00004"/>
    </source>
</evidence>
<dbReference type="GO" id="GO:0008233">
    <property type="term" value="F:peptidase activity"/>
    <property type="evidence" value="ECO:0007669"/>
    <property type="project" value="UniProtKB-KW"/>
</dbReference>
<accession>L5KIM2</accession>
<evidence type="ECO:0000256" key="7">
    <source>
        <dbReference type="ARBA" id="ARBA00022942"/>
    </source>
</evidence>
<dbReference type="InterPro" id="IPR027417">
    <property type="entry name" value="P-loop_NTPase"/>
</dbReference>
<keyword evidence="5" id="KW-0547">Nucleotide-binding</keyword>
<dbReference type="InterPro" id="IPR050221">
    <property type="entry name" value="26S_Proteasome_ATPase"/>
</dbReference>
<evidence type="ECO:0000256" key="3">
    <source>
        <dbReference type="ARBA" id="ARBA00006914"/>
    </source>
</evidence>
<dbReference type="EMBL" id="KB030673">
    <property type="protein sequence ID" value="ELK11405.1"/>
    <property type="molecule type" value="Genomic_DNA"/>
</dbReference>
<dbReference type="AlphaFoldDB" id="L5KIM2"/>
<dbReference type="GO" id="GO:0005634">
    <property type="term" value="C:nucleus"/>
    <property type="evidence" value="ECO:0007669"/>
    <property type="project" value="UniProtKB-SubCell"/>
</dbReference>
<evidence type="ECO:0000256" key="1">
    <source>
        <dbReference type="ARBA" id="ARBA00004123"/>
    </source>
</evidence>
<keyword evidence="7" id="KW-0647">Proteasome</keyword>
<dbReference type="Gene3D" id="2.40.50.140">
    <property type="entry name" value="Nucleic acid-binding proteins"/>
    <property type="match status" value="1"/>
</dbReference>
<evidence type="ECO:0000256" key="8">
    <source>
        <dbReference type="ARBA" id="ARBA00023242"/>
    </source>
</evidence>